<dbReference type="GO" id="GO:0008887">
    <property type="term" value="F:glycerate kinase activity"/>
    <property type="evidence" value="ECO:0007669"/>
    <property type="project" value="InterPro"/>
</dbReference>
<evidence type="ECO:0000259" key="1">
    <source>
        <dbReference type="Pfam" id="PF05161"/>
    </source>
</evidence>
<dbReference type="Pfam" id="PF13660">
    <property type="entry name" value="DUF4147"/>
    <property type="match status" value="1"/>
</dbReference>
<dbReference type="Gene3D" id="3.40.50.10180">
    <property type="entry name" value="Glycerate kinase, MOFRL-like N-terminal domain"/>
    <property type="match status" value="1"/>
</dbReference>
<feature type="domain" description="MOFRL-associated" evidence="2">
    <location>
        <begin position="10"/>
        <end position="233"/>
    </location>
</feature>
<dbReference type="InterPro" id="IPR037035">
    <property type="entry name" value="GK-like_C_sf"/>
</dbReference>
<proteinExistence type="predicted"/>
<evidence type="ECO:0000313" key="4">
    <source>
        <dbReference type="Proteomes" id="UP000189660"/>
    </source>
</evidence>
<name>A0A1U9MDH8_9HYPH</name>
<dbReference type="Pfam" id="PF05161">
    <property type="entry name" value="MOFRL"/>
    <property type="match status" value="1"/>
</dbReference>
<dbReference type="Proteomes" id="UP000189660">
    <property type="component" value="Chromosome"/>
</dbReference>
<dbReference type="OrthoDB" id="9766552at2"/>
<dbReference type="SUPFAM" id="SSF82544">
    <property type="entry name" value="GckA/TtuD-like"/>
    <property type="match status" value="1"/>
</dbReference>
<accession>A0A1U9MDH8</accession>
<reference evidence="3 4" key="1">
    <citation type="submission" date="2016-11" db="EMBL/GenBank/DDBJ databases">
        <title>Comparative genomics of Bartonella apis.</title>
        <authorList>
            <person name="Engel P."/>
        </authorList>
    </citation>
    <scope>NUCLEOTIDE SEQUENCE [LARGE SCALE GENOMIC DNA]</scope>
    <source>
        <strain evidence="3 4">BBC0178</strain>
    </source>
</reference>
<dbReference type="RefSeq" id="WP_149867488.1">
    <property type="nucleotide sequence ID" value="NZ_CP015820.1"/>
</dbReference>
<sequence length="431" mass="45580">MINSTDRSFLKELFDCAVMAANPEHLMEQFLPKKPKGRTIVVGAGKGSAQMALALEKLWAKAGYGKLEGAVVTCYGCGVELHSIEVMEASHPLPDENGLRAAKKLVKLVQGLSPDDLVIALICGGGSALLPLPLEPLTLKDEIAINEALLKSGAPIGAMNTIRKHLSQIKGGRLAYYAAPARVVSFIVSDIPGDIASQVASGPTVADWSTREDALKLVKQYHIDLPPKAVSLLNSPAADAPKPDNPAFDKNVAYIVASAATSLEAASAHARKRGWNAVILSDSIEGEAKDIALMHAAIAREIALKNRPFEKPVVMLSGGETSVTITGDYSKGEVGKGGRNSEFLLSFSIAIEGESSIIALAADTDGRDGSEDNAGAFCDGNSCSRLKQQGLDPATFLVRHDAWTAFDMLDDLLVTGPTGTNVNDFRAILIR</sequence>
<protein>
    <submittedName>
        <fullName evidence="3">Glycerate 2-kinase</fullName>
        <ecNumber evidence="3">1.1.1.81</ecNumber>
    </submittedName>
</protein>
<dbReference type="InterPro" id="IPR025286">
    <property type="entry name" value="MOFRL_assoc_dom"/>
</dbReference>
<dbReference type="PANTHER" id="PTHR12227">
    <property type="entry name" value="GLYCERATE KINASE"/>
    <property type="match status" value="1"/>
</dbReference>
<dbReference type="GO" id="GO:0005737">
    <property type="term" value="C:cytoplasm"/>
    <property type="evidence" value="ECO:0007669"/>
    <property type="project" value="TreeGrafter"/>
</dbReference>
<evidence type="ECO:0000259" key="2">
    <source>
        <dbReference type="Pfam" id="PF13660"/>
    </source>
</evidence>
<evidence type="ECO:0000313" key="3">
    <source>
        <dbReference type="EMBL" id="AQT43511.1"/>
    </source>
</evidence>
<dbReference type="InterPro" id="IPR007835">
    <property type="entry name" value="MOFRL"/>
</dbReference>
<dbReference type="Gene3D" id="3.40.1480.10">
    <property type="entry name" value="MOFRL domain"/>
    <property type="match status" value="1"/>
</dbReference>
<dbReference type="PANTHER" id="PTHR12227:SF0">
    <property type="entry name" value="GLYCERATE KINASE"/>
    <property type="match status" value="1"/>
</dbReference>
<dbReference type="InterPro" id="IPR038614">
    <property type="entry name" value="GK_N_sf"/>
</dbReference>
<dbReference type="EC" id="1.1.1.81" evidence="3"/>
<keyword evidence="3" id="KW-0560">Oxidoreductase</keyword>
<gene>
    <name evidence="3" type="ORF">BBC0178_020820</name>
</gene>
<dbReference type="AlphaFoldDB" id="A0A1U9MDH8"/>
<dbReference type="KEGG" id="bapa:BBC0178_020820"/>
<dbReference type="InterPro" id="IPR039760">
    <property type="entry name" value="MOFRL_protein"/>
</dbReference>
<organism evidence="3 4">
    <name type="scientific">Bartonella apihabitans</name>
    <dbReference type="NCBI Taxonomy" id="2750929"/>
    <lineage>
        <taxon>Bacteria</taxon>
        <taxon>Pseudomonadati</taxon>
        <taxon>Pseudomonadota</taxon>
        <taxon>Alphaproteobacteria</taxon>
        <taxon>Hyphomicrobiales</taxon>
        <taxon>Bartonellaceae</taxon>
        <taxon>Bartonella</taxon>
    </lineage>
</organism>
<keyword evidence="4" id="KW-1185">Reference proteome</keyword>
<dbReference type="EMBL" id="CP015820">
    <property type="protein sequence ID" value="AQT43511.1"/>
    <property type="molecule type" value="Genomic_DNA"/>
</dbReference>
<feature type="domain" description="MOFRL" evidence="1">
    <location>
        <begin position="313"/>
        <end position="424"/>
    </location>
</feature>
<dbReference type="GO" id="GO:0016618">
    <property type="term" value="F:hydroxypyruvate reductase [NAD(P)H] activity"/>
    <property type="evidence" value="ECO:0007669"/>
    <property type="project" value="UniProtKB-EC"/>
</dbReference>